<gene>
    <name evidence="9" type="ORF">FN960_17825</name>
</gene>
<name>A0A553ZUG5_9BACI</name>
<dbReference type="SUPFAM" id="SSF52743">
    <property type="entry name" value="Subtilisin-like"/>
    <property type="match status" value="1"/>
</dbReference>
<dbReference type="PRINTS" id="PR00723">
    <property type="entry name" value="SUBTILISIN"/>
</dbReference>
<evidence type="ECO:0000259" key="8">
    <source>
        <dbReference type="Pfam" id="PF00082"/>
    </source>
</evidence>
<feature type="domain" description="Peptidase S8/S53" evidence="8">
    <location>
        <begin position="183"/>
        <end position="450"/>
    </location>
</feature>
<evidence type="ECO:0000256" key="6">
    <source>
        <dbReference type="PROSITE-ProRule" id="PRU01240"/>
    </source>
</evidence>
<dbReference type="AlphaFoldDB" id="A0A553ZUG5"/>
<dbReference type="Proteomes" id="UP000318521">
    <property type="component" value="Unassembled WGS sequence"/>
</dbReference>
<protein>
    <submittedName>
        <fullName evidence="9">S8 family peptidase</fullName>
    </submittedName>
</protein>
<reference evidence="9 10" key="1">
    <citation type="submission" date="2019-07" db="EMBL/GenBank/DDBJ databases">
        <authorList>
            <person name="Park Y.J."/>
            <person name="Jeong S.E."/>
            <person name="Jung H.S."/>
        </authorList>
    </citation>
    <scope>NUCLEOTIDE SEQUENCE [LARGE SCALE GENOMIC DNA]</scope>
    <source>
        <strain evidence="10">P16(2019)</strain>
    </source>
</reference>
<evidence type="ECO:0000256" key="4">
    <source>
        <dbReference type="ARBA" id="ARBA00022825"/>
    </source>
</evidence>
<dbReference type="InterPro" id="IPR015500">
    <property type="entry name" value="Peptidase_S8_subtilisin-rel"/>
</dbReference>
<dbReference type="InterPro" id="IPR023828">
    <property type="entry name" value="Peptidase_S8_Ser-AS"/>
</dbReference>
<dbReference type="GO" id="GO:0004252">
    <property type="term" value="F:serine-type endopeptidase activity"/>
    <property type="evidence" value="ECO:0007669"/>
    <property type="project" value="UniProtKB-UniRule"/>
</dbReference>
<keyword evidence="10" id="KW-1185">Reference proteome</keyword>
<proteinExistence type="inferred from homology"/>
<dbReference type="EMBL" id="VLXZ01000014">
    <property type="protein sequence ID" value="TSB45138.1"/>
    <property type="molecule type" value="Genomic_DNA"/>
</dbReference>
<sequence length="480" mass="53447">MIHMPFITYKGQTSGPTLVLDIIYKEWRVEWGYIMFHYSMVKFVRGHSVKLDRPLRDAIISLYKPLRFVPCFLHGFIEKCIRSKKKLSVIIEFEPNPFFFNKMIVEHLFQLNTKCAIKNEFAHIDCCSALITPDGLEMLITQCSQVKKVYLNRMIKALDTGGAHQDINVHEPSSFFNTSKLTGKGVTIAIIDTGVYEHEDLQGRLRAFVDFVNNRTRPYDDNGHGTHCAGNAAGNGHLSKGKYKSLAPEADIIAIKVLDRTGTGTIERIIQGLDWCIKFNQTHKENPIQIISLSLGTHAMKYAHENEDPLVKMVEAAWRSGITVLIAAGNSGPERCTISSPGVSERAITVGALDDTIYPAETADFSSRGPTIYGKPKPDILVQGVDVISLRVPGSYIDRLEKKNRIDKHYSKMSGTSMSTPICAGAVALLLHYNRTLSPDAVKKLLISGSVTTQANSNKLMETGHLNIEQSIHILKSFDV</sequence>
<dbReference type="CDD" id="cd07487">
    <property type="entry name" value="Peptidases_S8_1"/>
    <property type="match status" value="1"/>
</dbReference>
<keyword evidence="4 6" id="KW-0720">Serine protease</keyword>
<evidence type="ECO:0000256" key="1">
    <source>
        <dbReference type="ARBA" id="ARBA00011073"/>
    </source>
</evidence>
<dbReference type="Pfam" id="PF00082">
    <property type="entry name" value="Peptidase_S8"/>
    <property type="match status" value="1"/>
</dbReference>
<evidence type="ECO:0000313" key="10">
    <source>
        <dbReference type="Proteomes" id="UP000318521"/>
    </source>
</evidence>
<evidence type="ECO:0000256" key="2">
    <source>
        <dbReference type="ARBA" id="ARBA00022670"/>
    </source>
</evidence>
<dbReference type="PROSITE" id="PS00138">
    <property type="entry name" value="SUBTILASE_SER"/>
    <property type="match status" value="1"/>
</dbReference>
<dbReference type="PROSITE" id="PS00137">
    <property type="entry name" value="SUBTILASE_HIS"/>
    <property type="match status" value="1"/>
</dbReference>
<dbReference type="InterPro" id="IPR050131">
    <property type="entry name" value="Peptidase_S8_subtilisin-like"/>
</dbReference>
<dbReference type="PROSITE" id="PS00136">
    <property type="entry name" value="SUBTILASE_ASP"/>
    <property type="match status" value="1"/>
</dbReference>
<dbReference type="InterPro" id="IPR022398">
    <property type="entry name" value="Peptidase_S8_His-AS"/>
</dbReference>
<feature type="active site" description="Charge relay system" evidence="5 6">
    <location>
        <position position="224"/>
    </location>
</feature>
<organism evidence="9 10">
    <name type="scientific">Alkalicoccobacillus porphyridii</name>
    <dbReference type="NCBI Taxonomy" id="2597270"/>
    <lineage>
        <taxon>Bacteria</taxon>
        <taxon>Bacillati</taxon>
        <taxon>Bacillota</taxon>
        <taxon>Bacilli</taxon>
        <taxon>Bacillales</taxon>
        <taxon>Bacillaceae</taxon>
        <taxon>Alkalicoccobacillus</taxon>
    </lineage>
</organism>
<dbReference type="PANTHER" id="PTHR43806:SF65">
    <property type="entry name" value="SERINE PROTEASE APRX"/>
    <property type="match status" value="1"/>
</dbReference>
<evidence type="ECO:0000256" key="5">
    <source>
        <dbReference type="PIRSR" id="PIRSR615500-1"/>
    </source>
</evidence>
<dbReference type="InterPro" id="IPR000209">
    <property type="entry name" value="Peptidase_S8/S53_dom"/>
</dbReference>
<keyword evidence="2 6" id="KW-0645">Protease</keyword>
<evidence type="ECO:0000256" key="7">
    <source>
        <dbReference type="RuleBase" id="RU003355"/>
    </source>
</evidence>
<comment type="caution">
    <text evidence="9">The sequence shown here is derived from an EMBL/GenBank/DDBJ whole genome shotgun (WGS) entry which is preliminary data.</text>
</comment>
<keyword evidence="3 6" id="KW-0378">Hydrolase</keyword>
<accession>A0A553ZUG5</accession>
<comment type="similarity">
    <text evidence="1 6 7">Belongs to the peptidase S8 family.</text>
</comment>
<dbReference type="Gene3D" id="3.40.50.200">
    <property type="entry name" value="Peptidase S8/S53 domain"/>
    <property type="match status" value="1"/>
</dbReference>
<evidence type="ECO:0000313" key="9">
    <source>
        <dbReference type="EMBL" id="TSB45138.1"/>
    </source>
</evidence>
<feature type="active site" description="Charge relay system" evidence="5 6">
    <location>
        <position position="417"/>
    </location>
</feature>
<dbReference type="PANTHER" id="PTHR43806">
    <property type="entry name" value="PEPTIDASE S8"/>
    <property type="match status" value="1"/>
</dbReference>
<evidence type="ECO:0000256" key="3">
    <source>
        <dbReference type="ARBA" id="ARBA00022801"/>
    </source>
</evidence>
<dbReference type="GO" id="GO:0006508">
    <property type="term" value="P:proteolysis"/>
    <property type="evidence" value="ECO:0007669"/>
    <property type="project" value="UniProtKB-KW"/>
</dbReference>
<dbReference type="OrthoDB" id="9798386at2"/>
<dbReference type="PROSITE" id="PS51892">
    <property type="entry name" value="SUBTILASE"/>
    <property type="match status" value="1"/>
</dbReference>
<dbReference type="InterPro" id="IPR023827">
    <property type="entry name" value="Peptidase_S8_Asp-AS"/>
</dbReference>
<feature type="active site" description="Charge relay system" evidence="5 6">
    <location>
        <position position="192"/>
    </location>
</feature>
<dbReference type="InterPro" id="IPR036852">
    <property type="entry name" value="Peptidase_S8/S53_dom_sf"/>
</dbReference>